<dbReference type="RefSeq" id="WP_133539406.1">
    <property type="nucleotide sequence ID" value="NZ_SNXI01000006.1"/>
</dbReference>
<gene>
    <name evidence="1" type="primary">slyX</name>
    <name evidence="4" type="ORF">DEU29_10615</name>
</gene>
<dbReference type="InterPro" id="IPR007236">
    <property type="entry name" value="SlyX"/>
</dbReference>
<proteinExistence type="inferred from homology"/>
<accession>A0A4R6PIX2</accession>
<comment type="similarity">
    <text evidence="1">Belongs to the SlyX family.</text>
</comment>
<feature type="coiled-coil region" evidence="2">
    <location>
        <begin position="11"/>
        <end position="45"/>
    </location>
</feature>
<keyword evidence="2" id="KW-0175">Coiled coil</keyword>
<comment type="caution">
    <text evidence="4">The sequence shown here is derived from an EMBL/GenBank/DDBJ whole genome shotgun (WGS) entry which is preliminary data.</text>
</comment>
<dbReference type="HAMAP" id="MF_00715">
    <property type="entry name" value="SlyX"/>
    <property type="match status" value="1"/>
</dbReference>
<feature type="region of interest" description="Disordered" evidence="3">
    <location>
        <begin position="53"/>
        <end position="76"/>
    </location>
</feature>
<dbReference type="Gene3D" id="1.20.5.300">
    <property type="match status" value="1"/>
</dbReference>
<dbReference type="OrthoDB" id="5771733at2"/>
<evidence type="ECO:0000256" key="2">
    <source>
        <dbReference type="SAM" id="Coils"/>
    </source>
</evidence>
<dbReference type="PANTHER" id="PTHR36508:SF1">
    <property type="entry name" value="PROTEIN SLYX"/>
    <property type="match status" value="1"/>
</dbReference>
<evidence type="ECO:0000256" key="1">
    <source>
        <dbReference type="HAMAP-Rule" id="MF_00715"/>
    </source>
</evidence>
<reference evidence="4 5" key="1">
    <citation type="submission" date="2019-03" db="EMBL/GenBank/DDBJ databases">
        <title>Freshwater and sediment microbial communities from various areas in North America, analyzing microbe dynamics in response to fracking.</title>
        <authorList>
            <person name="Lamendella R."/>
        </authorList>
    </citation>
    <scope>NUCLEOTIDE SEQUENCE [LARGE SCALE GENOMIC DNA]</scope>
    <source>
        <strain evidence="4 5">18_TX</strain>
    </source>
</reference>
<dbReference type="Pfam" id="PF04102">
    <property type="entry name" value="SlyX"/>
    <property type="match status" value="1"/>
</dbReference>
<evidence type="ECO:0000313" key="5">
    <source>
        <dbReference type="Proteomes" id="UP000295531"/>
    </source>
</evidence>
<keyword evidence="5" id="KW-1185">Reference proteome</keyword>
<dbReference type="PANTHER" id="PTHR36508">
    <property type="entry name" value="PROTEIN SLYX"/>
    <property type="match status" value="1"/>
</dbReference>
<evidence type="ECO:0000313" key="4">
    <source>
        <dbReference type="EMBL" id="TDP37553.1"/>
    </source>
</evidence>
<dbReference type="Proteomes" id="UP000295531">
    <property type="component" value="Unassembled WGS sequence"/>
</dbReference>
<evidence type="ECO:0000256" key="3">
    <source>
        <dbReference type="SAM" id="MobiDB-lite"/>
    </source>
</evidence>
<protein>
    <recommendedName>
        <fullName evidence="1">Protein SlyX homolog</fullName>
    </recommendedName>
</protein>
<sequence length="76" mass="8798">MTDSMALLTRIEHLESQLTFQEDTIESLNQLVTQQSRELTEIHERLRWLGRKVSQLQNGDNGPESDPSQEPPPPHY</sequence>
<dbReference type="AlphaFoldDB" id="A0A4R6PIX2"/>
<dbReference type="EMBL" id="SNXI01000006">
    <property type="protein sequence ID" value="TDP37553.1"/>
    <property type="molecule type" value="Genomic_DNA"/>
</dbReference>
<name>A0A4R6PIX2_9GAMM</name>
<organism evidence="4 5">
    <name type="scientific">Idiomarina aquatica</name>
    <dbReference type="NCBI Taxonomy" id="1327752"/>
    <lineage>
        <taxon>Bacteria</taxon>
        <taxon>Pseudomonadati</taxon>
        <taxon>Pseudomonadota</taxon>
        <taxon>Gammaproteobacteria</taxon>
        <taxon>Alteromonadales</taxon>
        <taxon>Idiomarinaceae</taxon>
        <taxon>Idiomarina</taxon>
    </lineage>
</organism>